<protein>
    <submittedName>
        <fullName evidence="2">Uncharacterized protein</fullName>
    </submittedName>
</protein>
<accession>A0A0K9Q494</accession>
<sequence length="199" mass="22458">MSPYERRKLQKKRNGRLSNRNNSLVISQSTKDIFNDGNISVSAKDNFSRVDENIISETFINPDFPSNQALNEIGAFNLVKKGVCAGKNTTNDSYDCEDKSPSEDNVVSYYSSNGISARHAKKLSLLGHGPHGRQVVDYILKEQGENGVLQFCQRWRQVFIDCIHPRYLPSGWDVMHSGRRDFGEFSVFNHSHTASNAID</sequence>
<gene>
    <name evidence="2" type="ORF">ZOSMA_107G00890</name>
</gene>
<dbReference type="Proteomes" id="UP000036987">
    <property type="component" value="Unassembled WGS sequence"/>
</dbReference>
<dbReference type="AlphaFoldDB" id="A0A0K9Q494"/>
<dbReference type="STRING" id="29655.A0A0K9Q494"/>
<keyword evidence="3" id="KW-1185">Reference proteome</keyword>
<name>A0A0K9Q494_ZOSMR</name>
<proteinExistence type="predicted"/>
<evidence type="ECO:0000313" key="3">
    <source>
        <dbReference type="Proteomes" id="UP000036987"/>
    </source>
</evidence>
<evidence type="ECO:0000313" key="2">
    <source>
        <dbReference type="EMBL" id="KMZ76091.1"/>
    </source>
</evidence>
<comment type="caution">
    <text evidence="2">The sequence shown here is derived from an EMBL/GenBank/DDBJ whole genome shotgun (WGS) entry which is preliminary data.</text>
</comment>
<organism evidence="2 3">
    <name type="scientific">Zostera marina</name>
    <name type="common">Eelgrass</name>
    <dbReference type="NCBI Taxonomy" id="29655"/>
    <lineage>
        <taxon>Eukaryota</taxon>
        <taxon>Viridiplantae</taxon>
        <taxon>Streptophyta</taxon>
        <taxon>Embryophyta</taxon>
        <taxon>Tracheophyta</taxon>
        <taxon>Spermatophyta</taxon>
        <taxon>Magnoliopsida</taxon>
        <taxon>Liliopsida</taxon>
        <taxon>Zosteraceae</taxon>
        <taxon>Zostera</taxon>
    </lineage>
</organism>
<reference evidence="3" key="1">
    <citation type="journal article" date="2016" name="Nature">
        <title>The genome of the seagrass Zostera marina reveals angiosperm adaptation to the sea.</title>
        <authorList>
            <person name="Olsen J.L."/>
            <person name="Rouze P."/>
            <person name="Verhelst B."/>
            <person name="Lin Y.-C."/>
            <person name="Bayer T."/>
            <person name="Collen J."/>
            <person name="Dattolo E."/>
            <person name="De Paoli E."/>
            <person name="Dittami S."/>
            <person name="Maumus F."/>
            <person name="Michel G."/>
            <person name="Kersting A."/>
            <person name="Lauritano C."/>
            <person name="Lohaus R."/>
            <person name="Toepel M."/>
            <person name="Tonon T."/>
            <person name="Vanneste K."/>
            <person name="Amirebrahimi M."/>
            <person name="Brakel J."/>
            <person name="Bostroem C."/>
            <person name="Chovatia M."/>
            <person name="Grimwood J."/>
            <person name="Jenkins J.W."/>
            <person name="Jueterbock A."/>
            <person name="Mraz A."/>
            <person name="Stam W.T."/>
            <person name="Tice H."/>
            <person name="Bornberg-Bauer E."/>
            <person name="Green P.J."/>
            <person name="Pearson G.A."/>
            <person name="Procaccini G."/>
            <person name="Duarte C.M."/>
            <person name="Schmutz J."/>
            <person name="Reusch T.B.H."/>
            <person name="Van de Peer Y."/>
        </authorList>
    </citation>
    <scope>NUCLEOTIDE SEQUENCE [LARGE SCALE GENOMIC DNA]</scope>
    <source>
        <strain evidence="3">cv. Finnish</strain>
    </source>
</reference>
<dbReference type="EMBL" id="LFYR01000090">
    <property type="protein sequence ID" value="KMZ76091.1"/>
    <property type="molecule type" value="Genomic_DNA"/>
</dbReference>
<dbReference type="OrthoDB" id="2250022at2759"/>
<evidence type="ECO:0000256" key="1">
    <source>
        <dbReference type="SAM" id="MobiDB-lite"/>
    </source>
</evidence>
<feature type="region of interest" description="Disordered" evidence="1">
    <location>
        <begin position="1"/>
        <end position="22"/>
    </location>
</feature>